<organism evidence="1 2">
    <name type="scientific">Pontiella agarivorans</name>
    <dbReference type="NCBI Taxonomy" id="3038953"/>
    <lineage>
        <taxon>Bacteria</taxon>
        <taxon>Pseudomonadati</taxon>
        <taxon>Kiritimatiellota</taxon>
        <taxon>Kiritimatiellia</taxon>
        <taxon>Kiritimatiellales</taxon>
        <taxon>Pontiellaceae</taxon>
        <taxon>Pontiella</taxon>
    </lineage>
</organism>
<reference evidence="1 2" key="1">
    <citation type="journal article" date="2024" name="Appl. Environ. Microbiol.">
        <title>Pontiella agarivorans sp. nov., a novel marine anaerobic bacterium capable of degrading macroalgal polysaccharides and fixing nitrogen.</title>
        <authorList>
            <person name="Liu N."/>
            <person name="Kivenson V."/>
            <person name="Peng X."/>
            <person name="Cui Z."/>
            <person name="Lankiewicz T.S."/>
            <person name="Gosselin K.M."/>
            <person name="English C.J."/>
            <person name="Blair E.M."/>
            <person name="O'Malley M.A."/>
            <person name="Valentine D.L."/>
        </authorList>
    </citation>
    <scope>NUCLEOTIDE SEQUENCE [LARGE SCALE GENOMIC DNA]</scope>
    <source>
        <strain evidence="1 2">NLcol2</strain>
    </source>
</reference>
<dbReference type="Proteomes" id="UP001290861">
    <property type="component" value="Unassembled WGS sequence"/>
</dbReference>
<keyword evidence="2" id="KW-1185">Reference proteome</keyword>
<comment type="caution">
    <text evidence="1">The sequence shown here is derived from an EMBL/GenBank/DDBJ whole genome shotgun (WGS) entry which is preliminary data.</text>
</comment>
<evidence type="ECO:0000313" key="2">
    <source>
        <dbReference type="Proteomes" id="UP001290861"/>
    </source>
</evidence>
<sequence length="108" mass="12519">MEQDPKNQLDFNFAADDLLEFPRDLGEEGWFQFNNEKKAAFQRVEKKFGIVLNKKVRLRLRGWDEEFTGRLVLDALTLPSPCAETVALRLGNQTFENTDIESLQVIED</sequence>
<protein>
    <submittedName>
        <fullName evidence="1">Uncharacterized protein</fullName>
    </submittedName>
</protein>
<dbReference type="EMBL" id="JARVCO010000010">
    <property type="protein sequence ID" value="MDZ8118670.1"/>
    <property type="molecule type" value="Genomic_DNA"/>
</dbReference>
<accession>A0ABU5MWT9</accession>
<name>A0ABU5MWT9_9BACT</name>
<proteinExistence type="predicted"/>
<evidence type="ECO:0000313" key="1">
    <source>
        <dbReference type="EMBL" id="MDZ8118670.1"/>
    </source>
</evidence>
<gene>
    <name evidence="1" type="ORF">P9H32_08515</name>
</gene>
<dbReference type="RefSeq" id="WP_322608468.1">
    <property type="nucleotide sequence ID" value="NZ_JARVCO010000010.1"/>
</dbReference>